<name>A0A8X6JCA7_TRICU</name>
<gene>
    <name evidence="1" type="ORF">TNCT_430571</name>
</gene>
<evidence type="ECO:0000313" key="1">
    <source>
        <dbReference type="EMBL" id="GFR29925.1"/>
    </source>
</evidence>
<protein>
    <submittedName>
        <fullName evidence="1">Uncharacterized protein</fullName>
    </submittedName>
</protein>
<organism evidence="1 2">
    <name type="scientific">Trichonephila clavata</name>
    <name type="common">Joro spider</name>
    <name type="synonym">Nephila clavata</name>
    <dbReference type="NCBI Taxonomy" id="2740835"/>
    <lineage>
        <taxon>Eukaryota</taxon>
        <taxon>Metazoa</taxon>
        <taxon>Ecdysozoa</taxon>
        <taxon>Arthropoda</taxon>
        <taxon>Chelicerata</taxon>
        <taxon>Arachnida</taxon>
        <taxon>Araneae</taxon>
        <taxon>Araneomorphae</taxon>
        <taxon>Entelegynae</taxon>
        <taxon>Araneoidea</taxon>
        <taxon>Nephilidae</taxon>
        <taxon>Trichonephila</taxon>
    </lineage>
</organism>
<keyword evidence="2" id="KW-1185">Reference proteome</keyword>
<dbReference type="AlphaFoldDB" id="A0A8X6JCA7"/>
<reference evidence="1" key="1">
    <citation type="submission" date="2020-07" db="EMBL/GenBank/DDBJ databases">
        <title>Multicomponent nature underlies the extraordinary mechanical properties of spider dragline silk.</title>
        <authorList>
            <person name="Kono N."/>
            <person name="Nakamura H."/>
            <person name="Mori M."/>
            <person name="Yoshida Y."/>
            <person name="Ohtoshi R."/>
            <person name="Malay A.D."/>
            <person name="Moran D.A.P."/>
            <person name="Tomita M."/>
            <person name="Numata K."/>
            <person name="Arakawa K."/>
        </authorList>
    </citation>
    <scope>NUCLEOTIDE SEQUENCE</scope>
</reference>
<dbReference type="Proteomes" id="UP000887116">
    <property type="component" value="Unassembled WGS sequence"/>
</dbReference>
<accession>A0A8X6JCA7</accession>
<proteinExistence type="predicted"/>
<evidence type="ECO:0000313" key="2">
    <source>
        <dbReference type="Proteomes" id="UP000887116"/>
    </source>
</evidence>
<dbReference type="EMBL" id="BMAO01009292">
    <property type="protein sequence ID" value="GFR29925.1"/>
    <property type="molecule type" value="Genomic_DNA"/>
</dbReference>
<comment type="caution">
    <text evidence="1">The sequence shown here is derived from an EMBL/GenBank/DDBJ whole genome shotgun (WGS) entry which is preliminary data.</text>
</comment>
<sequence length="93" mass="10125">MWTTFTAESRGPINGMTAGIRHFYSNTVNLPIFSGDRHGGKVRNLGTTCPNGGTTFTGHGDLTPDEYVGFFKTSKETETYAAHRLGVKIRANS</sequence>